<proteinExistence type="predicted"/>
<gene>
    <name evidence="5" type="ORF">B0H17DRAFT_1029666</name>
</gene>
<protein>
    <recommendedName>
        <fullName evidence="4">C3H1-type domain-containing protein</fullName>
    </recommendedName>
</protein>
<name>A0AAD7MCB7_MYCRO</name>
<organism evidence="5 6">
    <name type="scientific">Mycena rosella</name>
    <name type="common">Pink bonnet</name>
    <name type="synonym">Agaricus rosellus</name>
    <dbReference type="NCBI Taxonomy" id="1033263"/>
    <lineage>
        <taxon>Eukaryota</taxon>
        <taxon>Fungi</taxon>
        <taxon>Dikarya</taxon>
        <taxon>Basidiomycota</taxon>
        <taxon>Agaricomycotina</taxon>
        <taxon>Agaricomycetes</taxon>
        <taxon>Agaricomycetidae</taxon>
        <taxon>Agaricales</taxon>
        <taxon>Marasmiineae</taxon>
        <taxon>Mycenaceae</taxon>
        <taxon>Mycena</taxon>
    </lineage>
</organism>
<accession>A0AAD7MCB7</accession>
<keyword evidence="2" id="KW-0175">Coiled coil</keyword>
<feature type="zinc finger region" description="C3H1-type" evidence="1">
    <location>
        <begin position="3"/>
        <end position="36"/>
    </location>
</feature>
<sequence>MLKKFKVRCYHYNSEGQPLRGGCFKGDSCRFPHPNDPEWEEASIPQSLTSKYASYRSHRPSSRSRSPRPSNRPHPHPHPRPRSPSPSPSRHRPASASTARMDSRAGASDGYRGSRSSVTSNSPAPPRHPPAFAAPPPLPPPPLPVPPSLPAAFSAPDAGAARKPSTREEMKVMWDRVLPIMADCVEARKVHQDALRNLQDFEKMLQTPRYTVLVKPEDKARVDHRLADLKAVCEEKARGVTTALNLLKETNWWPVGPNQDEGAAEKYRELIQYAGQLNITASDMYQAYMKKSLAAPASDLVPEPAVNIDPRDSTSRPLKRRRVSDAAEEPPALDPADVIELEKLQDTVAGLDDRISNIHSDLIALQNQNEEDIEDIIDKKLESLSLEPRGHPDSSELEQVDLRVKKNTQYLDELSKEVVVLMSDSAELQAQTERLKQEEDADRAEIEAMRVQFQAYEDASKKDRDAMEALSAALEAYRDQPPAPASVPLDFLIQSIDDPIRDAVRSVVRPMVEEMGQDLQQKMLSQDKQLYTEIWGKIALTLKVVDAVSKVTSPGPVS</sequence>
<dbReference type="GO" id="GO:0008270">
    <property type="term" value="F:zinc ion binding"/>
    <property type="evidence" value="ECO:0007669"/>
    <property type="project" value="UniProtKB-KW"/>
</dbReference>
<feature type="region of interest" description="Disordered" evidence="3">
    <location>
        <begin position="302"/>
        <end position="334"/>
    </location>
</feature>
<feature type="compositionally biased region" description="Pro residues" evidence="3">
    <location>
        <begin position="123"/>
        <end position="149"/>
    </location>
</feature>
<keyword evidence="6" id="KW-1185">Reference proteome</keyword>
<dbReference type="PROSITE" id="PS50103">
    <property type="entry name" value="ZF_C3H1"/>
    <property type="match status" value="1"/>
</dbReference>
<feature type="compositionally biased region" description="Basic residues" evidence="3">
    <location>
        <begin position="56"/>
        <end position="81"/>
    </location>
</feature>
<evidence type="ECO:0000256" key="2">
    <source>
        <dbReference type="SAM" id="Coils"/>
    </source>
</evidence>
<evidence type="ECO:0000259" key="4">
    <source>
        <dbReference type="PROSITE" id="PS50103"/>
    </source>
</evidence>
<feature type="domain" description="C3H1-type" evidence="4">
    <location>
        <begin position="3"/>
        <end position="36"/>
    </location>
</feature>
<dbReference type="Proteomes" id="UP001221757">
    <property type="component" value="Unassembled WGS sequence"/>
</dbReference>
<keyword evidence="1" id="KW-0479">Metal-binding</keyword>
<comment type="caution">
    <text evidence="5">The sequence shown here is derived from an EMBL/GenBank/DDBJ whole genome shotgun (WGS) entry which is preliminary data.</text>
</comment>
<dbReference type="InterPro" id="IPR000571">
    <property type="entry name" value="Znf_CCCH"/>
</dbReference>
<dbReference type="EMBL" id="JARKIE010000002">
    <property type="protein sequence ID" value="KAJ7709894.1"/>
    <property type="molecule type" value="Genomic_DNA"/>
</dbReference>
<evidence type="ECO:0000256" key="3">
    <source>
        <dbReference type="SAM" id="MobiDB-lite"/>
    </source>
</evidence>
<evidence type="ECO:0000313" key="6">
    <source>
        <dbReference type="Proteomes" id="UP001221757"/>
    </source>
</evidence>
<evidence type="ECO:0000313" key="5">
    <source>
        <dbReference type="EMBL" id="KAJ7709894.1"/>
    </source>
</evidence>
<evidence type="ECO:0000256" key="1">
    <source>
        <dbReference type="PROSITE-ProRule" id="PRU00723"/>
    </source>
</evidence>
<feature type="compositionally biased region" description="Low complexity" evidence="3">
    <location>
        <begin position="150"/>
        <end position="161"/>
    </location>
</feature>
<reference evidence="5" key="1">
    <citation type="submission" date="2023-03" db="EMBL/GenBank/DDBJ databases">
        <title>Massive genome expansion in bonnet fungi (Mycena s.s.) driven by repeated elements and novel gene families across ecological guilds.</title>
        <authorList>
            <consortium name="Lawrence Berkeley National Laboratory"/>
            <person name="Harder C.B."/>
            <person name="Miyauchi S."/>
            <person name="Viragh M."/>
            <person name="Kuo A."/>
            <person name="Thoen E."/>
            <person name="Andreopoulos B."/>
            <person name="Lu D."/>
            <person name="Skrede I."/>
            <person name="Drula E."/>
            <person name="Henrissat B."/>
            <person name="Morin E."/>
            <person name="Kohler A."/>
            <person name="Barry K."/>
            <person name="LaButti K."/>
            <person name="Morin E."/>
            <person name="Salamov A."/>
            <person name="Lipzen A."/>
            <person name="Mereny Z."/>
            <person name="Hegedus B."/>
            <person name="Baldrian P."/>
            <person name="Stursova M."/>
            <person name="Weitz H."/>
            <person name="Taylor A."/>
            <person name="Grigoriev I.V."/>
            <person name="Nagy L.G."/>
            <person name="Martin F."/>
            <person name="Kauserud H."/>
        </authorList>
    </citation>
    <scope>NUCLEOTIDE SEQUENCE</scope>
    <source>
        <strain evidence="5">CBHHK067</strain>
    </source>
</reference>
<feature type="coiled-coil region" evidence="2">
    <location>
        <begin position="411"/>
        <end position="445"/>
    </location>
</feature>
<feature type="region of interest" description="Disordered" evidence="3">
    <location>
        <begin position="32"/>
        <end position="167"/>
    </location>
</feature>
<keyword evidence="1" id="KW-0863">Zinc-finger</keyword>
<keyword evidence="1" id="KW-0862">Zinc</keyword>
<dbReference type="AlphaFoldDB" id="A0AAD7MCB7"/>